<dbReference type="InterPro" id="IPR036271">
    <property type="entry name" value="Tet_transcr_reg_TetR-rel_C_sf"/>
</dbReference>
<evidence type="ECO:0000256" key="4">
    <source>
        <dbReference type="PROSITE-ProRule" id="PRU00335"/>
    </source>
</evidence>
<gene>
    <name evidence="6" type="ordered locus">Metfor_0480</name>
</gene>
<feature type="DNA-binding region" description="H-T-H motif" evidence="4">
    <location>
        <begin position="33"/>
        <end position="52"/>
    </location>
</feature>
<dbReference type="SUPFAM" id="SSF48498">
    <property type="entry name" value="Tetracyclin repressor-like, C-terminal domain"/>
    <property type="match status" value="1"/>
</dbReference>
<dbReference type="InterPro" id="IPR001647">
    <property type="entry name" value="HTH_TetR"/>
</dbReference>
<evidence type="ECO:0000256" key="3">
    <source>
        <dbReference type="ARBA" id="ARBA00023163"/>
    </source>
</evidence>
<dbReference type="PANTHER" id="PTHR47506">
    <property type="entry name" value="TRANSCRIPTIONAL REGULATORY PROTEIN"/>
    <property type="match status" value="1"/>
</dbReference>
<keyword evidence="2 4" id="KW-0238">DNA-binding</keyword>
<evidence type="ECO:0000256" key="1">
    <source>
        <dbReference type="ARBA" id="ARBA00023015"/>
    </source>
</evidence>
<evidence type="ECO:0000256" key="2">
    <source>
        <dbReference type="ARBA" id="ARBA00023125"/>
    </source>
</evidence>
<dbReference type="eggNOG" id="arCOG02643">
    <property type="taxonomic scope" value="Archaea"/>
</dbReference>
<dbReference type="STRING" id="593750.Metfor_0480"/>
<dbReference type="Pfam" id="PF00440">
    <property type="entry name" value="TetR_N"/>
    <property type="match status" value="1"/>
</dbReference>
<dbReference type="Gene3D" id="1.10.357.10">
    <property type="entry name" value="Tetracycline Repressor, domain 2"/>
    <property type="match status" value="1"/>
</dbReference>
<dbReference type="OrthoDB" id="135877at2157"/>
<proteinExistence type="predicted"/>
<feature type="domain" description="HTH tetR-type" evidence="5">
    <location>
        <begin position="10"/>
        <end position="70"/>
    </location>
</feature>
<dbReference type="GeneID" id="25397778"/>
<dbReference type="RefSeq" id="WP_015284516.1">
    <property type="nucleotide sequence ID" value="NC_019943.1"/>
</dbReference>
<keyword evidence="1" id="KW-0805">Transcription regulation</keyword>
<dbReference type="EMBL" id="CP003167">
    <property type="protein sequence ID" value="AGB01552.1"/>
    <property type="molecule type" value="Genomic_DNA"/>
</dbReference>
<dbReference type="PROSITE" id="PS50977">
    <property type="entry name" value="HTH_TETR_2"/>
    <property type="match status" value="1"/>
</dbReference>
<name>L0H9X7_METFS</name>
<dbReference type="Proteomes" id="UP000010824">
    <property type="component" value="Chromosome"/>
</dbReference>
<dbReference type="InParanoid" id="L0H9X7"/>
<dbReference type="PRINTS" id="PR00455">
    <property type="entry name" value="HTHTETR"/>
</dbReference>
<dbReference type="SUPFAM" id="SSF46689">
    <property type="entry name" value="Homeodomain-like"/>
    <property type="match status" value="1"/>
</dbReference>
<dbReference type="PANTHER" id="PTHR47506:SF6">
    <property type="entry name" value="HTH-TYPE TRANSCRIPTIONAL REPRESSOR NEMR"/>
    <property type="match status" value="1"/>
</dbReference>
<protein>
    <submittedName>
        <fullName evidence="6">Transcriptional regulator</fullName>
    </submittedName>
</protein>
<evidence type="ECO:0000313" key="6">
    <source>
        <dbReference type="EMBL" id="AGB01552.1"/>
    </source>
</evidence>
<reference evidence="6 7" key="2">
    <citation type="journal article" date="2014" name="Genome Announc.">
        <title>Complete Genome Sequence of Methanoregula formicica SMSPT, a Mesophilic Hydrogenotrophic Methanogen Isolated from a Methanogenic Upflow Anaerobic Sludge Blanket Reactor.</title>
        <authorList>
            <person name="Yamamoto K."/>
            <person name="Tamaki H."/>
            <person name="Cadillo-Quiroz H."/>
            <person name="Imachi H."/>
            <person name="Kyrpides N."/>
            <person name="Woyke T."/>
            <person name="Goodwin L."/>
            <person name="Zinder S.H."/>
            <person name="Kamagata Y."/>
            <person name="Liu W.T."/>
        </authorList>
    </citation>
    <scope>NUCLEOTIDE SEQUENCE [LARGE SCALE GENOMIC DNA]</scope>
    <source>
        <strain evidence="7">DSM 22288 / NBRC 105244 / SMSP</strain>
    </source>
</reference>
<keyword evidence="7" id="KW-1185">Reference proteome</keyword>
<dbReference type="AlphaFoldDB" id="L0H9X7"/>
<dbReference type="KEGG" id="mfo:Metfor_0480"/>
<reference evidence="7" key="1">
    <citation type="submission" date="2011-12" db="EMBL/GenBank/DDBJ databases">
        <title>Complete sequence of Methanoregula formicicum SMSP.</title>
        <authorList>
            <person name="Lucas S."/>
            <person name="Han J."/>
            <person name="Lapidus A."/>
            <person name="Cheng J.-F."/>
            <person name="Goodwin L."/>
            <person name="Pitluck S."/>
            <person name="Peters L."/>
            <person name="Ovchinnikova G."/>
            <person name="Teshima H."/>
            <person name="Detter J.C."/>
            <person name="Han C."/>
            <person name="Tapia R."/>
            <person name="Land M."/>
            <person name="Hauser L."/>
            <person name="Kyrpides N."/>
            <person name="Ivanova N."/>
            <person name="Pagani I."/>
            <person name="Imachi H."/>
            <person name="Tamaki H."/>
            <person name="Sekiguchi Y."/>
            <person name="Kamagata Y."/>
            <person name="Cadillo-Quiroz H."/>
            <person name="Zinder S."/>
            <person name="Liu W.-T."/>
            <person name="Woyke T."/>
        </authorList>
    </citation>
    <scope>NUCLEOTIDE SEQUENCE [LARGE SCALE GENOMIC DNA]</scope>
    <source>
        <strain evidence="7">DSM 22288 / NBRC 105244 / SMSP</strain>
    </source>
</reference>
<dbReference type="InterPro" id="IPR009057">
    <property type="entry name" value="Homeodomain-like_sf"/>
</dbReference>
<organism evidence="6 7">
    <name type="scientific">Methanoregula formicica (strain DSM 22288 / NBRC 105244 / SMSP)</name>
    <dbReference type="NCBI Taxonomy" id="593750"/>
    <lineage>
        <taxon>Archaea</taxon>
        <taxon>Methanobacteriati</taxon>
        <taxon>Methanobacteriota</taxon>
        <taxon>Stenosarchaea group</taxon>
        <taxon>Methanomicrobia</taxon>
        <taxon>Methanomicrobiales</taxon>
        <taxon>Methanoregulaceae</taxon>
        <taxon>Methanoregula</taxon>
    </lineage>
</organism>
<dbReference type="GO" id="GO:0003677">
    <property type="term" value="F:DNA binding"/>
    <property type="evidence" value="ECO:0007669"/>
    <property type="project" value="UniProtKB-UniRule"/>
</dbReference>
<sequence>MPRINAEYRDEAKRKIIAAALDIAATEGWERITLDAIAQKVGVTKGAFYSYYSNSTDLMQEVFLAVIRTIRDQLLDSLSGDPDIHSALDSASDFLFLQAKPMMPVFIQAIASSITRDTAFRKNVNQLIDENSVLIVAAMSRYQKTGQIPDDVDISSAVRAIYGMSMGLVMMTHVLGRDAREGKQAWVEAAERVLKINTEENR</sequence>
<accession>L0H9X7</accession>
<keyword evidence="3" id="KW-0804">Transcription</keyword>
<evidence type="ECO:0000259" key="5">
    <source>
        <dbReference type="PROSITE" id="PS50977"/>
    </source>
</evidence>
<dbReference type="HOGENOM" id="CLU_069356_15_12_2"/>
<evidence type="ECO:0000313" key="7">
    <source>
        <dbReference type="Proteomes" id="UP000010824"/>
    </source>
</evidence>